<reference evidence="5" key="1">
    <citation type="journal article" date="2019" name="Int. J. Syst. Evol. Microbiol.">
        <title>The Global Catalogue of Microorganisms (GCM) 10K type strain sequencing project: providing services to taxonomists for standard genome sequencing and annotation.</title>
        <authorList>
            <consortium name="The Broad Institute Genomics Platform"/>
            <consortium name="The Broad Institute Genome Sequencing Center for Infectious Disease"/>
            <person name="Wu L."/>
            <person name="Ma J."/>
        </authorList>
    </citation>
    <scope>NUCLEOTIDE SEQUENCE [LARGE SCALE GENOMIC DNA]</scope>
    <source>
        <strain evidence="5">JCM 17460</strain>
    </source>
</reference>
<feature type="domain" description="DUF4190" evidence="3">
    <location>
        <begin position="58"/>
        <end position="118"/>
    </location>
</feature>
<accession>A0ABP6W0Z6</accession>
<dbReference type="RefSeq" id="WP_218233477.1">
    <property type="nucleotide sequence ID" value="NZ_BAABBB010000018.1"/>
</dbReference>
<keyword evidence="2" id="KW-0812">Transmembrane</keyword>
<dbReference type="EMBL" id="BAABBB010000018">
    <property type="protein sequence ID" value="GAA3543752.1"/>
    <property type="molecule type" value="Genomic_DNA"/>
</dbReference>
<feature type="transmembrane region" description="Helical" evidence="2">
    <location>
        <begin position="105"/>
        <end position="131"/>
    </location>
</feature>
<evidence type="ECO:0000259" key="3">
    <source>
        <dbReference type="Pfam" id="PF13828"/>
    </source>
</evidence>
<keyword evidence="5" id="KW-1185">Reference proteome</keyword>
<evidence type="ECO:0000313" key="5">
    <source>
        <dbReference type="Proteomes" id="UP001500301"/>
    </source>
</evidence>
<comment type="caution">
    <text evidence="4">The sequence shown here is derived from an EMBL/GenBank/DDBJ whole genome shotgun (WGS) entry which is preliminary data.</text>
</comment>
<feature type="compositionally biased region" description="Low complexity" evidence="1">
    <location>
        <begin position="12"/>
        <end position="32"/>
    </location>
</feature>
<organism evidence="4 5">
    <name type="scientific">Nocardioides daeguensis</name>
    <dbReference type="NCBI Taxonomy" id="908359"/>
    <lineage>
        <taxon>Bacteria</taxon>
        <taxon>Bacillati</taxon>
        <taxon>Actinomycetota</taxon>
        <taxon>Actinomycetes</taxon>
        <taxon>Propionibacteriales</taxon>
        <taxon>Nocardioidaceae</taxon>
        <taxon>Nocardioides</taxon>
    </lineage>
</organism>
<keyword evidence="2" id="KW-0472">Membrane</keyword>
<protein>
    <recommendedName>
        <fullName evidence="3">DUF4190 domain-containing protein</fullName>
    </recommendedName>
</protein>
<dbReference type="Proteomes" id="UP001500301">
    <property type="component" value="Unassembled WGS sequence"/>
</dbReference>
<name>A0ABP6W0Z6_9ACTN</name>
<gene>
    <name evidence="4" type="ORF">GCM10022263_33580</name>
</gene>
<evidence type="ECO:0000313" key="4">
    <source>
        <dbReference type="EMBL" id="GAA3543752.1"/>
    </source>
</evidence>
<feature type="region of interest" description="Disordered" evidence="1">
    <location>
        <begin position="1"/>
        <end position="48"/>
    </location>
</feature>
<feature type="transmembrane region" description="Helical" evidence="2">
    <location>
        <begin position="59"/>
        <end position="84"/>
    </location>
</feature>
<keyword evidence="2" id="KW-1133">Transmembrane helix</keyword>
<dbReference type="InterPro" id="IPR025241">
    <property type="entry name" value="DUF4190"/>
</dbReference>
<proteinExistence type="predicted"/>
<sequence length="148" mass="15166">MTTPPLGNDPHQPYGQPGGQSDQPGQPSQPGQRYTPYGAYGQPVQPYGYPAPPSTNGMAIASLVVSIISLTACIGATGIVGAILGHVAKGQIRQRNEQGGGLATAGIIIGWAGFALFLAGVGLFIALGVWAENSLDCYTDSNGELHCD</sequence>
<evidence type="ECO:0000256" key="2">
    <source>
        <dbReference type="SAM" id="Phobius"/>
    </source>
</evidence>
<dbReference type="Pfam" id="PF13828">
    <property type="entry name" value="DUF4190"/>
    <property type="match status" value="1"/>
</dbReference>
<evidence type="ECO:0000256" key="1">
    <source>
        <dbReference type="SAM" id="MobiDB-lite"/>
    </source>
</evidence>